<proteinExistence type="predicted"/>
<sequence>LLPCSPFVRTSTPGPSVFIKFCKLFTCDRSTLPFGSFCGRWSLTVERGGTTRRFS</sequence>
<gene>
    <name evidence="1" type="ORF">ACAOBT_LOCUS15305</name>
</gene>
<dbReference type="EMBL" id="CAKOFQ010006929">
    <property type="protein sequence ID" value="CAH1982965.1"/>
    <property type="molecule type" value="Genomic_DNA"/>
</dbReference>
<evidence type="ECO:0000313" key="2">
    <source>
        <dbReference type="Proteomes" id="UP001152888"/>
    </source>
</evidence>
<protein>
    <submittedName>
        <fullName evidence="1">Uncharacterized protein</fullName>
    </submittedName>
</protein>
<organism evidence="1 2">
    <name type="scientific">Acanthoscelides obtectus</name>
    <name type="common">Bean weevil</name>
    <name type="synonym">Bruchus obtectus</name>
    <dbReference type="NCBI Taxonomy" id="200917"/>
    <lineage>
        <taxon>Eukaryota</taxon>
        <taxon>Metazoa</taxon>
        <taxon>Ecdysozoa</taxon>
        <taxon>Arthropoda</taxon>
        <taxon>Hexapoda</taxon>
        <taxon>Insecta</taxon>
        <taxon>Pterygota</taxon>
        <taxon>Neoptera</taxon>
        <taxon>Endopterygota</taxon>
        <taxon>Coleoptera</taxon>
        <taxon>Polyphaga</taxon>
        <taxon>Cucujiformia</taxon>
        <taxon>Chrysomeloidea</taxon>
        <taxon>Chrysomelidae</taxon>
        <taxon>Bruchinae</taxon>
        <taxon>Bruchini</taxon>
        <taxon>Acanthoscelides</taxon>
    </lineage>
</organism>
<name>A0A9P0KYN6_ACAOB</name>
<evidence type="ECO:0000313" key="1">
    <source>
        <dbReference type="EMBL" id="CAH1982965.1"/>
    </source>
</evidence>
<keyword evidence="2" id="KW-1185">Reference proteome</keyword>
<accession>A0A9P0KYN6</accession>
<comment type="caution">
    <text evidence="1">The sequence shown here is derived from an EMBL/GenBank/DDBJ whole genome shotgun (WGS) entry which is preliminary data.</text>
</comment>
<feature type="non-terminal residue" evidence="1">
    <location>
        <position position="1"/>
    </location>
</feature>
<dbReference type="AlphaFoldDB" id="A0A9P0KYN6"/>
<reference evidence="1" key="1">
    <citation type="submission" date="2022-03" db="EMBL/GenBank/DDBJ databases">
        <authorList>
            <person name="Sayadi A."/>
        </authorList>
    </citation>
    <scope>NUCLEOTIDE SEQUENCE</scope>
</reference>
<dbReference type="Proteomes" id="UP001152888">
    <property type="component" value="Unassembled WGS sequence"/>
</dbReference>